<dbReference type="EMBL" id="CAINUL010000016">
    <property type="protein sequence ID" value="CAD0113686.1"/>
    <property type="molecule type" value="Genomic_DNA"/>
</dbReference>
<feature type="compositionally biased region" description="Basic and acidic residues" evidence="1">
    <location>
        <begin position="29"/>
        <end position="43"/>
    </location>
</feature>
<feature type="compositionally biased region" description="Polar residues" evidence="1">
    <location>
        <begin position="47"/>
        <end position="63"/>
    </location>
</feature>
<feature type="compositionally biased region" description="Polar residues" evidence="1">
    <location>
        <begin position="1"/>
        <end position="12"/>
    </location>
</feature>
<feature type="compositionally biased region" description="Low complexity" evidence="1">
    <location>
        <begin position="64"/>
        <end position="74"/>
    </location>
</feature>
<dbReference type="OrthoDB" id="3932760at2759"/>
<gene>
    <name evidence="2" type="ORF">AWRI4620_LOCUS7941</name>
</gene>
<keyword evidence="3" id="KW-1185">Reference proteome</keyword>
<proteinExistence type="predicted"/>
<dbReference type="AlphaFoldDB" id="A0A9N8PX12"/>
<dbReference type="Proteomes" id="UP000745764">
    <property type="component" value="Unassembled WGS sequence"/>
</dbReference>
<name>A0A9N8PX12_9PEZI</name>
<organism evidence="2 3">
    <name type="scientific">Aureobasidium uvarum</name>
    <dbReference type="NCBI Taxonomy" id="2773716"/>
    <lineage>
        <taxon>Eukaryota</taxon>
        <taxon>Fungi</taxon>
        <taxon>Dikarya</taxon>
        <taxon>Ascomycota</taxon>
        <taxon>Pezizomycotina</taxon>
        <taxon>Dothideomycetes</taxon>
        <taxon>Dothideomycetidae</taxon>
        <taxon>Dothideales</taxon>
        <taxon>Saccotheciaceae</taxon>
        <taxon>Aureobasidium</taxon>
    </lineage>
</organism>
<reference evidence="2" key="1">
    <citation type="submission" date="2020-06" db="EMBL/GenBank/DDBJ databases">
        <authorList>
            <person name="Onetto C."/>
        </authorList>
    </citation>
    <scope>NUCLEOTIDE SEQUENCE</scope>
</reference>
<evidence type="ECO:0000313" key="2">
    <source>
        <dbReference type="EMBL" id="CAD0113686.1"/>
    </source>
</evidence>
<comment type="caution">
    <text evidence="2">The sequence shown here is derived from an EMBL/GenBank/DDBJ whole genome shotgun (WGS) entry which is preliminary data.</text>
</comment>
<feature type="compositionally biased region" description="Basic residues" evidence="1">
    <location>
        <begin position="13"/>
        <end position="28"/>
    </location>
</feature>
<sequence length="239" mass="26696">MSEVQQTPNHTAPKTKSKRRTWLQHRRQVQIEREIAEQPDRSAGDMSCSQISGGAQRRASVQGTNTTTLMTPPTEFEEWSTKSCPPSAIRNVHNPPAARSETPESIEAAPQISTPDTIFSTLAGHNFFIPPSASLGTASLILFKHNTPSLERFRLLHNQLFIELGRVVEEQLQPPPIPETSTEAYRQREELMLGLLTEVVPALNHLTERVGKEVKSGIQKHQAALRLWTGERSQKEEGP</sequence>
<evidence type="ECO:0000256" key="1">
    <source>
        <dbReference type="SAM" id="MobiDB-lite"/>
    </source>
</evidence>
<evidence type="ECO:0000313" key="3">
    <source>
        <dbReference type="Proteomes" id="UP000745764"/>
    </source>
</evidence>
<protein>
    <submittedName>
        <fullName evidence="2">Uncharacterized protein</fullName>
    </submittedName>
</protein>
<feature type="region of interest" description="Disordered" evidence="1">
    <location>
        <begin position="1"/>
        <end position="87"/>
    </location>
</feature>
<accession>A0A9N8PX12</accession>